<proteinExistence type="predicted"/>
<dbReference type="EMBL" id="ABJL02000001">
    <property type="protein sequence ID" value="EDV07802.1"/>
    <property type="molecule type" value="Genomic_DNA"/>
</dbReference>
<sequence length="167" mass="19504">MNIYSKIHRMISTSSDKQLYMLLNTEEYTNYPYETKGLGENMALVSQVISGWWKPRFLLNHNTKCAYEFMDSNEKLTTVTQDDIAWDTLYGIPKIAIERAKRFSAHFPTFIHEFKNGMAKVSWQINPDGRYYMDDDGFGMTDDEEITIYGYIDHKGKVVSKFHAINN</sequence>
<accession>B3C5L8</accession>
<organism evidence="1 2">
    <name type="scientific">Bacteroides intestinalis DSM 17393</name>
    <dbReference type="NCBI Taxonomy" id="471870"/>
    <lineage>
        <taxon>Bacteria</taxon>
        <taxon>Pseudomonadati</taxon>
        <taxon>Bacteroidota</taxon>
        <taxon>Bacteroidia</taxon>
        <taxon>Bacteroidales</taxon>
        <taxon>Bacteroidaceae</taxon>
        <taxon>Bacteroides</taxon>
    </lineage>
</organism>
<evidence type="ECO:0000313" key="1">
    <source>
        <dbReference type="EMBL" id="EDV07802.1"/>
    </source>
</evidence>
<dbReference type="Proteomes" id="UP000004596">
    <property type="component" value="Unassembled WGS sequence"/>
</dbReference>
<dbReference type="AlphaFoldDB" id="B3C5L8"/>
<reference evidence="1 2" key="2">
    <citation type="submission" date="2008-04" db="EMBL/GenBank/DDBJ databases">
        <authorList>
            <person name="Fulton L."/>
            <person name="Clifton S."/>
            <person name="Fulton B."/>
            <person name="Xu J."/>
            <person name="Minx P."/>
            <person name="Pepin K.H."/>
            <person name="Johnson M."/>
            <person name="Thiruvilangam P."/>
            <person name="Bhonagiri V."/>
            <person name="Nash W.E."/>
            <person name="Mardis E.R."/>
            <person name="Wilson R.K."/>
        </authorList>
    </citation>
    <scope>NUCLEOTIDE SEQUENCE [LARGE SCALE GENOMIC DNA]</scope>
    <source>
        <strain evidence="1 2">DSM 17393</strain>
    </source>
</reference>
<gene>
    <name evidence="1" type="ORF">BACINT_00200</name>
</gene>
<name>B3C5L8_9BACE</name>
<protein>
    <submittedName>
        <fullName evidence="1">Uncharacterized protein</fullName>
    </submittedName>
</protein>
<dbReference type="eggNOG" id="COG2304">
    <property type="taxonomic scope" value="Bacteria"/>
</dbReference>
<dbReference type="STRING" id="471870.BACINT_00200"/>
<reference evidence="1 2" key="1">
    <citation type="submission" date="2008-04" db="EMBL/GenBank/DDBJ databases">
        <title>Draft genome sequence of Bacteroides intestinalis (DSM 17393).</title>
        <authorList>
            <person name="Sudarsanam P."/>
            <person name="Ley R."/>
            <person name="Guruge J."/>
            <person name="Turnbaugh P.J."/>
            <person name="Mahowald M."/>
            <person name="Liep D."/>
            <person name="Gordon J."/>
        </authorList>
    </citation>
    <scope>NUCLEOTIDE SEQUENCE [LARGE SCALE GENOMIC DNA]</scope>
    <source>
        <strain evidence="1 2">DSM 17393</strain>
    </source>
</reference>
<comment type="caution">
    <text evidence="1">The sequence shown here is derived from an EMBL/GenBank/DDBJ whole genome shotgun (WGS) entry which is preliminary data.</text>
</comment>
<evidence type="ECO:0000313" key="2">
    <source>
        <dbReference type="Proteomes" id="UP000004596"/>
    </source>
</evidence>